<dbReference type="EMBL" id="MU274908">
    <property type="protein sequence ID" value="KAI0090111.1"/>
    <property type="molecule type" value="Genomic_DNA"/>
</dbReference>
<dbReference type="Proteomes" id="UP001055072">
    <property type="component" value="Unassembled WGS sequence"/>
</dbReference>
<comment type="caution">
    <text evidence="1">The sequence shown here is derived from an EMBL/GenBank/DDBJ whole genome shotgun (WGS) entry which is preliminary data.</text>
</comment>
<protein>
    <submittedName>
        <fullName evidence="1">Uncharacterized protein</fullName>
    </submittedName>
</protein>
<gene>
    <name evidence="1" type="ORF">BDY19DRAFT_938531</name>
</gene>
<evidence type="ECO:0000313" key="1">
    <source>
        <dbReference type="EMBL" id="KAI0090111.1"/>
    </source>
</evidence>
<organism evidence="1 2">
    <name type="scientific">Irpex rosettiformis</name>
    <dbReference type="NCBI Taxonomy" id="378272"/>
    <lineage>
        <taxon>Eukaryota</taxon>
        <taxon>Fungi</taxon>
        <taxon>Dikarya</taxon>
        <taxon>Basidiomycota</taxon>
        <taxon>Agaricomycotina</taxon>
        <taxon>Agaricomycetes</taxon>
        <taxon>Polyporales</taxon>
        <taxon>Irpicaceae</taxon>
        <taxon>Irpex</taxon>
    </lineage>
</organism>
<evidence type="ECO:0000313" key="2">
    <source>
        <dbReference type="Proteomes" id="UP001055072"/>
    </source>
</evidence>
<keyword evidence="2" id="KW-1185">Reference proteome</keyword>
<proteinExistence type="predicted"/>
<accession>A0ACB8U752</accession>
<name>A0ACB8U752_9APHY</name>
<sequence length="581" mass="64418">MAAEHVEDAPFIDEDDDMPPLVDNPYPSMTFTFAANMTPITYSTDQNSFELTPEATAPGTFMYEPPPFVDEPTAKTSHSKKKDESYIPRPPNAFILFRSSFIKAQHIPEKIEDNHCALSKIIGKYWKTLPRPERQVWEAKAIVALAEHRKKYPDWRFRPGANGLGKVKDGPRRKNNRKGRGETEKKVRNREKRCDKIADLLVAGKKGEDLEAAIRAYDSENVKTTKVEDEGGRSVFVMHVPDKQDVFTESKPAQKTVHARHPEQHIVLESLAGLARPEHEGPRCSSVDISAGARFDTPLTAMFKRSSSAPASYTRLGADDPTVPGDYLAARRHSVCSLDSSTNTSRYTTASPPVFEHEVRPRAEYGVNATGNVDAMRDNTSPLSPLRPHLLSLATVDQGGLSMSHGWNNTSPVGSFEPGLYSPTLPAFVPDIDDNSSPIHSPLTSISDIISDGDYVPDEENYIRSQYVRAHSSYSSLNGWAGDGLLAKYPPSGNCSSPYVVTPQSPAEYDPERIMRDAFEAASFAPFDIFGHGLNPIATGVSWANTENRQHLEHYEQGLEDINCRYGDHGQLFSYNTISAY</sequence>
<reference evidence="1" key="1">
    <citation type="journal article" date="2021" name="Environ. Microbiol.">
        <title>Gene family expansions and transcriptome signatures uncover fungal adaptations to wood decay.</title>
        <authorList>
            <person name="Hage H."/>
            <person name="Miyauchi S."/>
            <person name="Viragh M."/>
            <person name="Drula E."/>
            <person name="Min B."/>
            <person name="Chaduli D."/>
            <person name="Navarro D."/>
            <person name="Favel A."/>
            <person name="Norest M."/>
            <person name="Lesage-Meessen L."/>
            <person name="Balint B."/>
            <person name="Merenyi Z."/>
            <person name="de Eugenio L."/>
            <person name="Morin E."/>
            <person name="Martinez A.T."/>
            <person name="Baldrian P."/>
            <person name="Stursova M."/>
            <person name="Martinez M.J."/>
            <person name="Novotny C."/>
            <person name="Magnuson J.K."/>
            <person name="Spatafora J.W."/>
            <person name="Maurice S."/>
            <person name="Pangilinan J."/>
            <person name="Andreopoulos W."/>
            <person name="LaButti K."/>
            <person name="Hundley H."/>
            <person name="Na H."/>
            <person name="Kuo A."/>
            <person name="Barry K."/>
            <person name="Lipzen A."/>
            <person name="Henrissat B."/>
            <person name="Riley R."/>
            <person name="Ahrendt S."/>
            <person name="Nagy L.G."/>
            <person name="Grigoriev I.V."/>
            <person name="Martin F."/>
            <person name="Rosso M.N."/>
        </authorList>
    </citation>
    <scope>NUCLEOTIDE SEQUENCE</scope>
    <source>
        <strain evidence="1">CBS 384.51</strain>
    </source>
</reference>